<accession>A0A7X2GZ05</accession>
<evidence type="ECO:0000313" key="3">
    <source>
        <dbReference type="Proteomes" id="UP000486297"/>
    </source>
</evidence>
<organism evidence="2 3">
    <name type="scientific">Neisseria brasiliensis</name>
    <dbReference type="NCBI Taxonomy" id="2666100"/>
    <lineage>
        <taxon>Bacteria</taxon>
        <taxon>Pseudomonadati</taxon>
        <taxon>Pseudomonadota</taxon>
        <taxon>Betaproteobacteria</taxon>
        <taxon>Neisseriales</taxon>
        <taxon>Neisseriaceae</taxon>
        <taxon>Neisseria</taxon>
    </lineage>
</organism>
<evidence type="ECO:0000313" key="2">
    <source>
        <dbReference type="EMBL" id="MRN38444.1"/>
    </source>
</evidence>
<dbReference type="Proteomes" id="UP000486297">
    <property type="component" value="Unassembled WGS sequence"/>
</dbReference>
<feature type="transmembrane region" description="Helical" evidence="1">
    <location>
        <begin position="6"/>
        <end position="27"/>
    </location>
</feature>
<reference evidence="2" key="1">
    <citation type="journal article" name="Emerg. Infect. Dis.">
        <title>Two cases of a newly characterized neisseria species.</title>
        <authorList>
            <person name="Mustapha M."/>
            <person name="Lemos A.P.S."/>
            <person name="Harrison L.H."/>
            <person name="Vantyne D."/>
            <person name="Sacchi C.T."/>
        </authorList>
    </citation>
    <scope>NUCLEOTIDE SEQUENCE</scope>
    <source>
        <strain evidence="2">N.95.16</strain>
    </source>
</reference>
<comment type="caution">
    <text evidence="2">The sequence shown here is derived from an EMBL/GenBank/DDBJ whole genome shotgun (WGS) entry which is preliminary data.</text>
</comment>
<keyword evidence="1" id="KW-0472">Membrane</keyword>
<proteinExistence type="predicted"/>
<keyword evidence="1" id="KW-1133">Transmembrane helix</keyword>
<keyword evidence="1" id="KW-0812">Transmembrane</keyword>
<evidence type="ECO:0000256" key="1">
    <source>
        <dbReference type="SAM" id="Phobius"/>
    </source>
</evidence>
<name>A0A7X2GZ05_9NEIS</name>
<dbReference type="AlphaFoldDB" id="A0A7X2GZ05"/>
<keyword evidence="3" id="KW-1185">Reference proteome</keyword>
<gene>
    <name evidence="2" type="ORF">GJU80_08155</name>
</gene>
<dbReference type="EMBL" id="WJXO01000001">
    <property type="protein sequence ID" value="MRN38444.1"/>
    <property type="molecule type" value="Genomic_DNA"/>
</dbReference>
<protein>
    <submittedName>
        <fullName evidence="2">Uncharacterized protein</fullName>
    </submittedName>
</protein>
<sequence>MYQLSGIGFIVAFGLPFEFFLNAAFYLGQAFHSVLCLFETVVGTGLGFEQSASCGFKCAVNGDAADLVAACQGGGAFLFLRVGQPNGLAVVWGETGVFVHVHVSVFSWKYCKQRY</sequence>